<dbReference type="EMBL" id="NBIV01000003">
    <property type="protein sequence ID" value="PXF49629.1"/>
    <property type="molecule type" value="Genomic_DNA"/>
</dbReference>
<organism evidence="2 3">
    <name type="scientific">Gracilariopsis chorda</name>
    <dbReference type="NCBI Taxonomy" id="448386"/>
    <lineage>
        <taxon>Eukaryota</taxon>
        <taxon>Rhodophyta</taxon>
        <taxon>Florideophyceae</taxon>
        <taxon>Rhodymeniophycidae</taxon>
        <taxon>Gracilariales</taxon>
        <taxon>Gracilariaceae</taxon>
        <taxon>Gracilariopsis</taxon>
    </lineage>
</organism>
<protein>
    <submittedName>
        <fullName evidence="2">Uncharacterized protein</fullName>
    </submittedName>
</protein>
<reference evidence="2 3" key="1">
    <citation type="journal article" date="2018" name="Mol. Biol. Evol.">
        <title>Analysis of the draft genome of the red seaweed Gracilariopsis chorda provides insights into genome size evolution in Rhodophyta.</title>
        <authorList>
            <person name="Lee J."/>
            <person name="Yang E.C."/>
            <person name="Graf L."/>
            <person name="Yang J.H."/>
            <person name="Qiu H."/>
            <person name="Zel Zion U."/>
            <person name="Chan C.X."/>
            <person name="Stephens T.G."/>
            <person name="Weber A.P.M."/>
            <person name="Boo G.H."/>
            <person name="Boo S.M."/>
            <person name="Kim K.M."/>
            <person name="Shin Y."/>
            <person name="Jung M."/>
            <person name="Lee S.J."/>
            <person name="Yim H.S."/>
            <person name="Lee J.H."/>
            <person name="Bhattacharya D."/>
            <person name="Yoon H.S."/>
        </authorList>
    </citation>
    <scope>NUCLEOTIDE SEQUENCE [LARGE SCALE GENOMIC DNA]</scope>
    <source>
        <strain evidence="2 3">SKKU-2015</strain>
        <tissue evidence="2">Whole body</tissue>
    </source>
</reference>
<comment type="caution">
    <text evidence="2">The sequence shown here is derived from an EMBL/GenBank/DDBJ whole genome shotgun (WGS) entry which is preliminary data.</text>
</comment>
<evidence type="ECO:0000313" key="3">
    <source>
        <dbReference type="Proteomes" id="UP000247409"/>
    </source>
</evidence>
<accession>A0A2V3J5F7</accession>
<proteinExistence type="predicted"/>
<keyword evidence="3" id="KW-1185">Reference proteome</keyword>
<feature type="region of interest" description="Disordered" evidence="1">
    <location>
        <begin position="41"/>
        <end position="69"/>
    </location>
</feature>
<evidence type="ECO:0000256" key="1">
    <source>
        <dbReference type="SAM" id="MobiDB-lite"/>
    </source>
</evidence>
<sequence length="69" mass="7788">MSLNEIDWQLVWPGLFGAAEGRLQWRDGGISAAQSVAEKWREEEEEDEAQGRSRCGPGVGSIRHFDRKT</sequence>
<gene>
    <name evidence="2" type="ORF">BWQ96_00507</name>
</gene>
<dbReference type="Proteomes" id="UP000247409">
    <property type="component" value="Unassembled WGS sequence"/>
</dbReference>
<dbReference type="AlphaFoldDB" id="A0A2V3J5F7"/>
<name>A0A2V3J5F7_9FLOR</name>
<evidence type="ECO:0000313" key="2">
    <source>
        <dbReference type="EMBL" id="PXF49629.1"/>
    </source>
</evidence>